<reference evidence="2" key="1">
    <citation type="journal article" date="2019" name="Beilstein J. Org. Chem.">
        <title>Nanangenines: drimane sesquiterpenoids as the dominant metabolite cohort of a novel Australian fungus, Aspergillus nanangensis.</title>
        <authorList>
            <person name="Lacey H.J."/>
            <person name="Gilchrist C.L.M."/>
            <person name="Crombie A."/>
            <person name="Kalaitzis J.A."/>
            <person name="Vuong D."/>
            <person name="Rutledge P.J."/>
            <person name="Turner P."/>
            <person name="Pitt J.I."/>
            <person name="Lacey E."/>
            <person name="Chooi Y.H."/>
            <person name="Piggott A.M."/>
        </authorList>
    </citation>
    <scope>NUCLEOTIDE SEQUENCE</scope>
    <source>
        <strain evidence="2">MST-FP2251</strain>
    </source>
</reference>
<evidence type="ECO:0000313" key="2">
    <source>
        <dbReference type="EMBL" id="KAF9894650.1"/>
    </source>
</evidence>
<reference evidence="2" key="2">
    <citation type="submission" date="2020-02" db="EMBL/GenBank/DDBJ databases">
        <authorList>
            <person name="Gilchrist C.L.M."/>
            <person name="Chooi Y.-H."/>
        </authorList>
    </citation>
    <scope>NUCLEOTIDE SEQUENCE</scope>
    <source>
        <strain evidence="2">MST-FP2251</strain>
    </source>
</reference>
<comment type="caution">
    <text evidence="2">The sequence shown here is derived from an EMBL/GenBank/DDBJ whole genome shotgun (WGS) entry which is preliminary data.</text>
</comment>
<evidence type="ECO:0000313" key="3">
    <source>
        <dbReference type="Proteomes" id="UP001194746"/>
    </source>
</evidence>
<dbReference type="Proteomes" id="UP001194746">
    <property type="component" value="Unassembled WGS sequence"/>
</dbReference>
<sequence>MEPMSVGQAGDEIYAAWPPDPNVNQLVRPVGFLPGYSLPPNDNFYPTTTGQSYQHLVDVPEPTMTLLNSTEHDLGVFMRPQEPSQTFSSPIWNHSRRDCENFQRTQCTDIGGRPESNKVDGTPPQFAHNPDRSCMNWTEFDPSVSQDLFYQSQPP</sequence>
<proteinExistence type="predicted"/>
<gene>
    <name evidence="2" type="ORF">FE257_006538</name>
</gene>
<protein>
    <submittedName>
        <fullName evidence="2">Uncharacterized protein</fullName>
    </submittedName>
</protein>
<feature type="region of interest" description="Disordered" evidence="1">
    <location>
        <begin position="109"/>
        <end position="131"/>
    </location>
</feature>
<name>A0AAD4CXQ6_ASPNN</name>
<dbReference type="EMBL" id="VCAU01000003">
    <property type="protein sequence ID" value="KAF9894650.1"/>
    <property type="molecule type" value="Genomic_DNA"/>
</dbReference>
<dbReference type="AlphaFoldDB" id="A0AAD4CXQ6"/>
<evidence type="ECO:0000256" key="1">
    <source>
        <dbReference type="SAM" id="MobiDB-lite"/>
    </source>
</evidence>
<organism evidence="2 3">
    <name type="scientific">Aspergillus nanangensis</name>
    <dbReference type="NCBI Taxonomy" id="2582783"/>
    <lineage>
        <taxon>Eukaryota</taxon>
        <taxon>Fungi</taxon>
        <taxon>Dikarya</taxon>
        <taxon>Ascomycota</taxon>
        <taxon>Pezizomycotina</taxon>
        <taxon>Eurotiomycetes</taxon>
        <taxon>Eurotiomycetidae</taxon>
        <taxon>Eurotiales</taxon>
        <taxon>Aspergillaceae</taxon>
        <taxon>Aspergillus</taxon>
        <taxon>Aspergillus subgen. Circumdati</taxon>
    </lineage>
</organism>
<accession>A0AAD4CXQ6</accession>
<keyword evidence="3" id="KW-1185">Reference proteome</keyword>